<reference evidence="6" key="1">
    <citation type="submission" date="2022-01" db="EMBL/GenBank/DDBJ databases">
        <title>Antribacter sp. nov., isolated from Guizhou of China.</title>
        <authorList>
            <person name="Chengliang C."/>
            <person name="Ya Z."/>
        </authorList>
    </citation>
    <scope>NUCLEOTIDE SEQUENCE</scope>
    <source>
        <strain evidence="6">KLBMP 9083</strain>
    </source>
</reference>
<proteinExistence type="inferred from homology"/>
<evidence type="ECO:0000313" key="6">
    <source>
        <dbReference type="EMBL" id="MCF4121373.1"/>
    </source>
</evidence>
<dbReference type="SMART" id="SM00710">
    <property type="entry name" value="PbH1"/>
    <property type="match status" value="6"/>
</dbReference>
<evidence type="ECO:0000256" key="5">
    <source>
        <dbReference type="SAM" id="MobiDB-lite"/>
    </source>
</evidence>
<accession>A0AA41QDW7</accession>
<dbReference type="Proteomes" id="UP001165405">
    <property type="component" value="Unassembled WGS sequence"/>
</dbReference>
<dbReference type="InterPro" id="IPR011050">
    <property type="entry name" value="Pectin_lyase_fold/virulence"/>
</dbReference>
<dbReference type="InterPro" id="IPR000743">
    <property type="entry name" value="Glyco_hydro_28"/>
</dbReference>
<dbReference type="EMBL" id="JAKGSG010000029">
    <property type="protein sequence ID" value="MCF4121373.1"/>
    <property type="molecule type" value="Genomic_DNA"/>
</dbReference>
<dbReference type="InterPro" id="IPR051801">
    <property type="entry name" value="GH28_Enzymes"/>
</dbReference>
<evidence type="ECO:0000313" key="7">
    <source>
        <dbReference type="Proteomes" id="UP001165405"/>
    </source>
</evidence>
<protein>
    <submittedName>
        <fullName evidence="6">Glycoside hydrolase family 28 protein</fullName>
    </submittedName>
</protein>
<dbReference type="InterPro" id="IPR006626">
    <property type="entry name" value="PbH1"/>
</dbReference>
<evidence type="ECO:0000256" key="1">
    <source>
        <dbReference type="ARBA" id="ARBA00008834"/>
    </source>
</evidence>
<keyword evidence="3 4" id="KW-0326">Glycosidase</keyword>
<dbReference type="PROSITE" id="PS00502">
    <property type="entry name" value="POLYGALACTURONASE"/>
    <property type="match status" value="1"/>
</dbReference>
<organism evidence="6 7">
    <name type="scientific">Antribacter soli</name>
    <dbReference type="NCBI Taxonomy" id="2910976"/>
    <lineage>
        <taxon>Bacteria</taxon>
        <taxon>Bacillati</taxon>
        <taxon>Actinomycetota</taxon>
        <taxon>Actinomycetes</taxon>
        <taxon>Micrococcales</taxon>
        <taxon>Promicromonosporaceae</taxon>
        <taxon>Antribacter</taxon>
    </lineage>
</organism>
<gene>
    <name evidence="6" type="ORF">L1785_10310</name>
</gene>
<keyword evidence="7" id="KW-1185">Reference proteome</keyword>
<dbReference type="PANTHER" id="PTHR31339">
    <property type="entry name" value="PECTIN LYASE-RELATED"/>
    <property type="match status" value="1"/>
</dbReference>
<dbReference type="PANTHER" id="PTHR31339:SF9">
    <property type="entry name" value="PLASMIN AND FIBRONECTIN-BINDING PROTEIN A"/>
    <property type="match status" value="1"/>
</dbReference>
<comment type="similarity">
    <text evidence="1 4">Belongs to the glycosyl hydrolase 28 family.</text>
</comment>
<dbReference type="GO" id="GO:0005975">
    <property type="term" value="P:carbohydrate metabolic process"/>
    <property type="evidence" value="ECO:0007669"/>
    <property type="project" value="InterPro"/>
</dbReference>
<dbReference type="Pfam" id="PF00295">
    <property type="entry name" value="Glyco_hydro_28"/>
    <property type="match status" value="1"/>
</dbReference>
<dbReference type="SUPFAM" id="SSF51126">
    <property type="entry name" value="Pectin lyase-like"/>
    <property type="match status" value="1"/>
</dbReference>
<evidence type="ECO:0000256" key="4">
    <source>
        <dbReference type="RuleBase" id="RU361169"/>
    </source>
</evidence>
<name>A0AA41QDW7_9MICO</name>
<dbReference type="Gene3D" id="2.160.20.10">
    <property type="entry name" value="Single-stranded right-handed beta-helix, Pectin lyase-like"/>
    <property type="match status" value="1"/>
</dbReference>
<evidence type="ECO:0000256" key="3">
    <source>
        <dbReference type="ARBA" id="ARBA00023295"/>
    </source>
</evidence>
<sequence>MPTIAIDATQTDGAPATETIQAAIDAASAAGGGTVVVPPGTHRVGSLRLRSHVELHLEMGARLQFVADRDQYPVVDARWEGAPAQIYAPCIYAHGETNVAITGFGVIDGQGRPWWNAFRDDRASLPYPRPTLIGLHECTQVTVRDVTLRDSPSWTVHPLLCEDVTIHNVRIFNPADSPNTDGIDPESCRNVRISDCHIDVGDDCIAIKAGTQATPERVPCENITITNCTMVHGHGGVVIGSEMSGGVRNVVITGCVFQGTDRGIRIKSRRGRGGVVEDVRVSNVVMDGVLCPFVFHQYYFCGPGGKDPIVHDRNPQPVDEGTPLFRRIHLAHITARNVHAAAGYFYGLPEQPLEEITLDDVSISFAKDAVPGMPAMATGVPDMARAGFLIAFASDVELSRVRIVGCEGPGFQVEQSPSLRLRDVRVNGAAKHGPGSDDAAIDHGSTR</sequence>
<comment type="caution">
    <text evidence="6">The sequence shown here is derived from an EMBL/GenBank/DDBJ whole genome shotgun (WGS) entry which is preliminary data.</text>
</comment>
<dbReference type="RefSeq" id="WP_236089171.1">
    <property type="nucleotide sequence ID" value="NZ_JAKGSG010000029.1"/>
</dbReference>
<keyword evidence="2 4" id="KW-0378">Hydrolase</keyword>
<dbReference type="InterPro" id="IPR012334">
    <property type="entry name" value="Pectin_lyas_fold"/>
</dbReference>
<evidence type="ECO:0000256" key="2">
    <source>
        <dbReference type="ARBA" id="ARBA00022801"/>
    </source>
</evidence>
<feature type="region of interest" description="Disordered" evidence="5">
    <location>
        <begin position="428"/>
        <end position="447"/>
    </location>
</feature>
<dbReference type="AlphaFoldDB" id="A0AA41QDW7"/>
<dbReference type="GO" id="GO:0004650">
    <property type="term" value="F:polygalacturonase activity"/>
    <property type="evidence" value="ECO:0007669"/>
    <property type="project" value="InterPro"/>
</dbReference>